<evidence type="ECO:0000313" key="1">
    <source>
        <dbReference type="EMBL" id="KAK9238939.1"/>
    </source>
</evidence>
<organism evidence="1 2">
    <name type="scientific">Lipomyces kononenkoae</name>
    <name type="common">Yeast</name>
    <dbReference type="NCBI Taxonomy" id="34357"/>
    <lineage>
        <taxon>Eukaryota</taxon>
        <taxon>Fungi</taxon>
        <taxon>Dikarya</taxon>
        <taxon>Ascomycota</taxon>
        <taxon>Saccharomycotina</taxon>
        <taxon>Lipomycetes</taxon>
        <taxon>Lipomycetales</taxon>
        <taxon>Lipomycetaceae</taxon>
        <taxon>Lipomyces</taxon>
    </lineage>
</organism>
<protein>
    <submittedName>
        <fullName evidence="1">Dolichyl-phosphate-mannose-protein mannosyltransferase-domain-containing protein</fullName>
    </submittedName>
</protein>
<name>A0ACC3T4R5_LIPKO</name>
<gene>
    <name evidence="1" type="ORF">V1525DRAFT_455467</name>
</gene>
<sequence length="794" mass="90325">MAPKIAVPEKGAKKVKQPTAPSTASTTAVSSAEAPVAKADEIIDDSSNGPIYLVAKPLTIAEARKEERYYNFALFMVTILSFWTRFYMLYHPDQVVFDEVHFGKFASYYLQRTYFFDVHPPFGKLLFALVGWLVGYDGSFLFENIGDGYVQNKVPYLAYRALPALLGSLTVPVVFLTMKDSGYSLAACLVSAGLVLFDNGHITQTRLILLDATLIFSMTCALYSYVKFMRYRNSPFGRKWWKWLLLTGLSLACTISTKYVGVFAFVSIGLAVIIDLWNLLDVDRGLSLKKYAQHFIARAFALIVMPFMIYLLFFQIHFWVLSKSGPGDDFMSPEFQETLGDNEMALLSKPINYYDTIDIKHKDTGAYLHSHPDRYPLRYDDGRISSQGQQVTGYPHKDANNNWVILPTVDFPENDRLGHPVNGGDVVQLYHTVTGTYLLTHDVASPYYPTNQEFTTVSPDDARGPRHNDTLFEIRLNNGKKDQFRTKGGFFKLIHVPTKVAMWTHTKPLPEWGYGQQEINGNKNSQQVSNTWLVDEILDLQDDRLNVEKKKVKHIPFIKKWLELQIAMFRHNNALTSSHPYSSLPPEWPFMLRGVSFWTKNESRAQIYLVGNPLGWWFASCCLAVLSGVFVADQLTRRRRYYVLAENVRNRLYNSAGFFLLAWAAHYFPFYIMGRQLFLHHYLPAHLISALAAGALLDFFYGNPGVFPVAYHAPGATPKTAEKKKGEQVESSVQRPPTMYPPSSLISYLVSGVIIGFVCGVYWFFKPFTYGDPGLSVPQVLMRKWMNFDLHFAK</sequence>
<dbReference type="Proteomes" id="UP001433508">
    <property type="component" value="Unassembled WGS sequence"/>
</dbReference>
<keyword evidence="2" id="KW-1185">Reference proteome</keyword>
<accession>A0ACC3T4R5</accession>
<keyword evidence="1" id="KW-0328">Glycosyltransferase</keyword>
<evidence type="ECO:0000313" key="2">
    <source>
        <dbReference type="Proteomes" id="UP001433508"/>
    </source>
</evidence>
<proteinExistence type="predicted"/>
<keyword evidence="1" id="KW-0808">Transferase</keyword>
<reference evidence="2" key="1">
    <citation type="journal article" date="2024" name="Front. Bioeng. Biotechnol.">
        <title>Genome-scale model development and genomic sequencing of the oleaginous clade Lipomyces.</title>
        <authorList>
            <person name="Czajka J.J."/>
            <person name="Han Y."/>
            <person name="Kim J."/>
            <person name="Mondo S.J."/>
            <person name="Hofstad B.A."/>
            <person name="Robles A."/>
            <person name="Haridas S."/>
            <person name="Riley R."/>
            <person name="LaButti K."/>
            <person name="Pangilinan J."/>
            <person name="Andreopoulos W."/>
            <person name="Lipzen A."/>
            <person name="Yan J."/>
            <person name="Wang M."/>
            <person name="Ng V."/>
            <person name="Grigoriev I.V."/>
            <person name="Spatafora J.W."/>
            <person name="Magnuson J.K."/>
            <person name="Baker S.E."/>
            <person name="Pomraning K.R."/>
        </authorList>
    </citation>
    <scope>NUCLEOTIDE SEQUENCE [LARGE SCALE GENOMIC DNA]</scope>
    <source>
        <strain evidence="2">CBS 7786</strain>
    </source>
</reference>
<comment type="caution">
    <text evidence="1">The sequence shown here is derived from an EMBL/GenBank/DDBJ whole genome shotgun (WGS) entry which is preliminary data.</text>
</comment>
<dbReference type="EMBL" id="MU971351">
    <property type="protein sequence ID" value="KAK9238939.1"/>
    <property type="molecule type" value="Genomic_DNA"/>
</dbReference>